<feature type="compositionally biased region" description="Basic and acidic residues" evidence="1">
    <location>
        <begin position="42"/>
        <end position="55"/>
    </location>
</feature>
<evidence type="ECO:0000256" key="1">
    <source>
        <dbReference type="SAM" id="MobiDB-lite"/>
    </source>
</evidence>
<dbReference type="Proteomes" id="UP000005237">
    <property type="component" value="Unassembled WGS sequence"/>
</dbReference>
<accession>A0A8R1ICH9</accession>
<keyword evidence="3" id="KW-1185">Reference proteome</keyword>
<evidence type="ECO:0000313" key="3">
    <source>
        <dbReference type="Proteomes" id="UP000005237"/>
    </source>
</evidence>
<reference evidence="3" key="1">
    <citation type="submission" date="2010-08" db="EMBL/GenBank/DDBJ databases">
        <authorList>
            <consortium name="Caenorhabditis japonica Sequencing Consortium"/>
            <person name="Wilson R.K."/>
        </authorList>
    </citation>
    <scope>NUCLEOTIDE SEQUENCE [LARGE SCALE GENOMIC DNA]</scope>
    <source>
        <strain evidence="3">DF5081</strain>
    </source>
</reference>
<reference evidence="2" key="2">
    <citation type="submission" date="2022-06" db="UniProtKB">
        <authorList>
            <consortium name="EnsemblMetazoa"/>
        </authorList>
    </citation>
    <scope>IDENTIFICATION</scope>
    <source>
        <strain evidence="2">DF5081</strain>
    </source>
</reference>
<feature type="region of interest" description="Disordered" evidence="1">
    <location>
        <begin position="1"/>
        <end position="55"/>
    </location>
</feature>
<organism evidence="2 3">
    <name type="scientific">Caenorhabditis japonica</name>
    <dbReference type="NCBI Taxonomy" id="281687"/>
    <lineage>
        <taxon>Eukaryota</taxon>
        <taxon>Metazoa</taxon>
        <taxon>Ecdysozoa</taxon>
        <taxon>Nematoda</taxon>
        <taxon>Chromadorea</taxon>
        <taxon>Rhabditida</taxon>
        <taxon>Rhabditina</taxon>
        <taxon>Rhabditomorpha</taxon>
        <taxon>Rhabditoidea</taxon>
        <taxon>Rhabditidae</taxon>
        <taxon>Peloderinae</taxon>
        <taxon>Caenorhabditis</taxon>
    </lineage>
</organism>
<protein>
    <submittedName>
        <fullName evidence="2">Uncharacterized protein</fullName>
    </submittedName>
</protein>
<dbReference type="AlphaFoldDB" id="A0A8R1ICH9"/>
<sequence length="55" mass="5697">MCKGKNKSALPPPGKGSSETLAVKSAIKPLAPAEPKSQGAPEKPEKKDAKIERNG</sequence>
<dbReference type="EnsemblMetazoa" id="CJA30965.1">
    <property type="protein sequence ID" value="CJA30965.1"/>
    <property type="gene ID" value="WBGene00206812"/>
</dbReference>
<name>A0A8R1ICH9_CAEJA</name>
<evidence type="ECO:0000313" key="2">
    <source>
        <dbReference type="EnsemblMetazoa" id="CJA30965.1"/>
    </source>
</evidence>
<proteinExistence type="predicted"/>